<proteinExistence type="predicted"/>
<evidence type="ECO:0000313" key="1">
    <source>
        <dbReference type="EMBL" id="TWI18622.1"/>
    </source>
</evidence>
<accession>A0A562MFI4</accession>
<dbReference type="AlphaFoldDB" id="A0A562MFI4"/>
<sequence>MLVKHKFGTNVLHEVNLFEEKIYFTLPRSPHHINKFTSKQMIVISKNNAL</sequence>
<evidence type="ECO:0000313" key="2">
    <source>
        <dbReference type="Proteomes" id="UP000315908"/>
    </source>
</evidence>
<name>A0A562MFI4_9SPHI</name>
<reference evidence="1 2" key="1">
    <citation type="journal article" date="2015" name="Stand. Genomic Sci.">
        <title>Genomic Encyclopedia of Bacterial and Archaeal Type Strains, Phase III: the genomes of soil and plant-associated and newly described type strains.</title>
        <authorList>
            <person name="Whitman W.B."/>
            <person name="Woyke T."/>
            <person name="Klenk H.P."/>
            <person name="Zhou Y."/>
            <person name="Lilburn T.G."/>
            <person name="Beck B.J."/>
            <person name="De Vos P."/>
            <person name="Vandamme P."/>
            <person name="Eisen J.A."/>
            <person name="Garrity G."/>
            <person name="Hugenholtz P."/>
            <person name="Kyrpides N.C."/>
        </authorList>
    </citation>
    <scope>NUCLEOTIDE SEQUENCE [LARGE SCALE GENOMIC DNA]</scope>
    <source>
        <strain evidence="1 2">CGMCC 1.6855</strain>
    </source>
</reference>
<comment type="caution">
    <text evidence="1">The sequence shown here is derived from an EMBL/GenBank/DDBJ whole genome shotgun (WGS) entry which is preliminary data.</text>
</comment>
<organism evidence="1 2">
    <name type="scientific">Sphingobacterium siyangense</name>
    <dbReference type="NCBI Taxonomy" id="459529"/>
    <lineage>
        <taxon>Bacteria</taxon>
        <taxon>Pseudomonadati</taxon>
        <taxon>Bacteroidota</taxon>
        <taxon>Sphingobacteriia</taxon>
        <taxon>Sphingobacteriales</taxon>
        <taxon>Sphingobacteriaceae</taxon>
        <taxon>Sphingobacterium</taxon>
    </lineage>
</organism>
<dbReference type="Proteomes" id="UP000315908">
    <property type="component" value="Unassembled WGS sequence"/>
</dbReference>
<gene>
    <name evidence="1" type="ORF">IQ31_03107</name>
</gene>
<dbReference type="EMBL" id="VLKR01000016">
    <property type="protein sequence ID" value="TWI18622.1"/>
    <property type="molecule type" value="Genomic_DNA"/>
</dbReference>
<protein>
    <submittedName>
        <fullName evidence="1">Uncharacterized protein</fullName>
    </submittedName>
</protein>